<name>V5FYZ8_BYSSN</name>
<feature type="compositionally biased region" description="Basic and acidic residues" evidence="1">
    <location>
        <begin position="438"/>
        <end position="465"/>
    </location>
</feature>
<feature type="compositionally biased region" description="Polar residues" evidence="1">
    <location>
        <begin position="521"/>
        <end position="542"/>
    </location>
</feature>
<evidence type="ECO:0000256" key="1">
    <source>
        <dbReference type="SAM" id="MobiDB-lite"/>
    </source>
</evidence>
<feature type="compositionally biased region" description="Basic and acidic residues" evidence="1">
    <location>
        <begin position="130"/>
        <end position="140"/>
    </location>
</feature>
<feature type="region of interest" description="Disordered" evidence="1">
    <location>
        <begin position="792"/>
        <end position="851"/>
    </location>
</feature>
<feature type="compositionally biased region" description="Basic and acidic residues" evidence="1">
    <location>
        <begin position="840"/>
        <end position="851"/>
    </location>
</feature>
<dbReference type="AlphaFoldDB" id="V5FYZ8"/>
<feature type="region of interest" description="Disordered" evidence="1">
    <location>
        <begin position="122"/>
        <end position="150"/>
    </location>
</feature>
<gene>
    <name evidence="2" type="ORF">PVAR5_3585</name>
</gene>
<dbReference type="eggNOG" id="ENOG502SRDH">
    <property type="taxonomic scope" value="Eukaryota"/>
</dbReference>
<feature type="compositionally biased region" description="Basic and acidic residues" evidence="1">
    <location>
        <begin position="336"/>
        <end position="353"/>
    </location>
</feature>
<evidence type="ECO:0000313" key="2">
    <source>
        <dbReference type="EMBL" id="GAD94951.1"/>
    </source>
</evidence>
<reference evidence="3" key="1">
    <citation type="journal article" date="2014" name="Genome Announc.">
        <title>Draft genome sequence of the formaldehyde-resistant fungus Byssochlamys spectabilis No. 5 (anamorph Paecilomyces variotii No. 5) (NBRC109023).</title>
        <authorList>
            <person name="Oka T."/>
            <person name="Ekino K."/>
            <person name="Fukuda K."/>
            <person name="Nomura Y."/>
        </authorList>
    </citation>
    <scope>NUCLEOTIDE SEQUENCE [LARGE SCALE GENOMIC DNA]</scope>
    <source>
        <strain evidence="3">No. 5 / NBRC 109023</strain>
    </source>
</reference>
<feature type="compositionally biased region" description="Basic and acidic residues" evidence="1">
    <location>
        <begin position="475"/>
        <end position="501"/>
    </location>
</feature>
<keyword evidence="3" id="KW-1185">Reference proteome</keyword>
<dbReference type="HOGENOM" id="CLU_021527_0_0_1"/>
<dbReference type="EMBL" id="BAUL01000106">
    <property type="protein sequence ID" value="GAD94951.1"/>
    <property type="molecule type" value="Genomic_DNA"/>
</dbReference>
<feature type="compositionally biased region" description="Polar residues" evidence="1">
    <location>
        <begin position="408"/>
        <end position="418"/>
    </location>
</feature>
<feature type="region of interest" description="Disordered" evidence="1">
    <location>
        <begin position="311"/>
        <end position="566"/>
    </location>
</feature>
<feature type="region of interest" description="Disordered" evidence="1">
    <location>
        <begin position="881"/>
        <end position="904"/>
    </location>
</feature>
<dbReference type="OrthoDB" id="3946750at2759"/>
<comment type="caution">
    <text evidence="2">The sequence shown here is derived from an EMBL/GenBank/DDBJ whole genome shotgun (WGS) entry which is preliminary data.</text>
</comment>
<protein>
    <submittedName>
        <fullName evidence="2">Conserved serine-threonine rich protein</fullName>
    </submittedName>
</protein>
<evidence type="ECO:0000313" key="3">
    <source>
        <dbReference type="Proteomes" id="UP000018001"/>
    </source>
</evidence>
<proteinExistence type="predicted"/>
<feature type="compositionally biased region" description="Pro residues" evidence="1">
    <location>
        <begin position="826"/>
        <end position="837"/>
    </location>
</feature>
<feature type="compositionally biased region" description="Low complexity" evidence="1">
    <location>
        <begin position="800"/>
        <end position="809"/>
    </location>
</feature>
<organism evidence="2 3">
    <name type="scientific">Byssochlamys spectabilis (strain No. 5 / NBRC 109023)</name>
    <name type="common">Paecilomyces variotii</name>
    <dbReference type="NCBI Taxonomy" id="1356009"/>
    <lineage>
        <taxon>Eukaryota</taxon>
        <taxon>Fungi</taxon>
        <taxon>Dikarya</taxon>
        <taxon>Ascomycota</taxon>
        <taxon>Pezizomycotina</taxon>
        <taxon>Eurotiomycetes</taxon>
        <taxon>Eurotiomycetidae</taxon>
        <taxon>Eurotiales</taxon>
        <taxon>Thermoascaceae</taxon>
        <taxon>Paecilomyces</taxon>
    </lineage>
</organism>
<feature type="region of interest" description="Disordered" evidence="1">
    <location>
        <begin position="584"/>
        <end position="641"/>
    </location>
</feature>
<feature type="compositionally biased region" description="Polar residues" evidence="1">
    <location>
        <begin position="623"/>
        <end position="633"/>
    </location>
</feature>
<dbReference type="InParanoid" id="V5FYZ8"/>
<dbReference type="Proteomes" id="UP000018001">
    <property type="component" value="Unassembled WGS sequence"/>
</dbReference>
<accession>V5FYZ8</accession>
<feature type="compositionally biased region" description="Polar residues" evidence="1">
    <location>
        <begin position="591"/>
        <end position="606"/>
    </location>
</feature>
<sequence>MGLSTIASSNPRAVTGLRKSSVYRRRTAITNSLLPLAYSYSVSECSAGSTSQSRAFWRSCRSDHGSSVRIMQEMEKQRRNYMSRRARALRRQAFLDEQYRWSNWIQPWWGWGSRGYTSHRRGGDFGEGDGSGKPKNDGSGKRGSQGWWENERERFDREMERIKKEVEDDPFAALFGRKPEPMRHHGNGHHGPWSTFCRTFLRLGDETQKPERTNANATSKVTDRKLNIHDTEMKSNAGVNANVYEAPRDSLEKQKANTPATPQADTAFEFDPISGRMVPVRTTPDLSTQNVEGTDNGSDIPVKTFKSYRALFGHKQQEDGTSAIPDKTITSSSPEKTAESKSEAIDADARRNSENNIFYMTPPDEGQAKLSSDPSPKPQDEAGAQAAYDEPFAGTAKDLQKAGHGNRAAQSGQKSNPEATDVPDNDSTNDLGNMEKSATIDKSHQKEYNVEDVKTDDVDLLRPTDIRAPLYSRKTRYEVDSEKQRNRKALEEDYKSYRDLASDINAQELRKRAQGYEVSSKVPQDTATQPPIPQTDHSSSEQGLPDPAIRDVPVLSREVDSEEQVTREIQHAYEDSYGKITVDHRQPAPTLENQTPGTVAPSSITEDLTRASPRHPDMKIVTVGSSQEEQVAQDSHRSSQLDDLLKDTRRFNESRDALMEQITEALGRIERKTPTEPTVTEPASGLNSSTASNTYRVLAYDPSTQSVSSAETSSSFYSINETLHPAEVLPRLNNPAKFLPHFAAMQTDGYEIVSGGGDVLVFQRVREAKTIATVSDDASVVSGSDETAAELQHIGEDSKSSSASTSSSSPRMVHRQETVFSGGPPNWSPYPPPPPVEPTAEDRRKAKEESFMRKTSRRILLTGTATAAVCYAIGVVGEYFRTGGSDGRGPEGFTEFEAERRRRD</sequence>